<gene>
    <name evidence="1" type="ORF">EZS28_047921</name>
</gene>
<dbReference type="Proteomes" id="UP000324800">
    <property type="component" value="Unassembled WGS sequence"/>
</dbReference>
<name>A0A5J4TF60_9EUKA</name>
<comment type="caution">
    <text evidence="1">The sequence shown here is derived from an EMBL/GenBank/DDBJ whole genome shotgun (WGS) entry which is preliminary data.</text>
</comment>
<dbReference type="AlphaFoldDB" id="A0A5J4TF60"/>
<protein>
    <submittedName>
        <fullName evidence="1">Uncharacterized protein</fullName>
    </submittedName>
</protein>
<reference evidence="1 2" key="1">
    <citation type="submission" date="2019-03" db="EMBL/GenBank/DDBJ databases">
        <title>Single cell metagenomics reveals metabolic interactions within the superorganism composed of flagellate Streblomastix strix and complex community of Bacteroidetes bacteria on its surface.</title>
        <authorList>
            <person name="Treitli S.C."/>
            <person name="Kolisko M."/>
            <person name="Husnik F."/>
            <person name="Keeling P."/>
            <person name="Hampl V."/>
        </authorList>
    </citation>
    <scope>NUCLEOTIDE SEQUENCE [LARGE SCALE GENOMIC DNA]</scope>
    <source>
        <strain evidence="1">ST1C</strain>
    </source>
</reference>
<organism evidence="1 2">
    <name type="scientific">Streblomastix strix</name>
    <dbReference type="NCBI Taxonomy" id="222440"/>
    <lineage>
        <taxon>Eukaryota</taxon>
        <taxon>Metamonada</taxon>
        <taxon>Preaxostyla</taxon>
        <taxon>Oxymonadida</taxon>
        <taxon>Streblomastigidae</taxon>
        <taxon>Streblomastix</taxon>
    </lineage>
</organism>
<dbReference type="EMBL" id="SNRW01032799">
    <property type="protein sequence ID" value="KAA6356552.1"/>
    <property type="molecule type" value="Genomic_DNA"/>
</dbReference>
<sequence length="140" mass="15976">MILLTLHFIADYVIHLEYGELTSFIAHGLNQWGPDRSKMNESQGSDTQTSTQTELLAKKGIECANNMIVLMRERVMLRFDNQIQVMLAESQFTTSTLCILDEDNEAKMKYLCGRILNNDMIATRQEGTEDLFIIKGEQVP</sequence>
<evidence type="ECO:0000313" key="1">
    <source>
        <dbReference type="EMBL" id="KAA6356552.1"/>
    </source>
</evidence>
<accession>A0A5J4TF60</accession>
<proteinExistence type="predicted"/>
<evidence type="ECO:0000313" key="2">
    <source>
        <dbReference type="Proteomes" id="UP000324800"/>
    </source>
</evidence>